<dbReference type="EMBL" id="DS547124">
    <property type="protein sequence ID" value="EDR03511.1"/>
    <property type="molecule type" value="Genomic_DNA"/>
</dbReference>
<dbReference type="KEGG" id="lbc:LACBIDRAFT_307282"/>
<dbReference type="AlphaFoldDB" id="B0DPT6"/>
<name>B0DPT6_LACBS</name>
<dbReference type="GeneID" id="6081514"/>
<dbReference type="HOGENOM" id="CLU_188561_0_0_1"/>
<reference evidence="1 2" key="1">
    <citation type="journal article" date="2008" name="Nature">
        <title>The genome of Laccaria bicolor provides insights into mycorrhizal symbiosis.</title>
        <authorList>
            <person name="Martin F."/>
            <person name="Aerts A."/>
            <person name="Ahren D."/>
            <person name="Brun A."/>
            <person name="Danchin E.G.J."/>
            <person name="Duchaussoy F."/>
            <person name="Gibon J."/>
            <person name="Kohler A."/>
            <person name="Lindquist E."/>
            <person name="Pereda V."/>
            <person name="Salamov A."/>
            <person name="Shapiro H.J."/>
            <person name="Wuyts J."/>
            <person name="Blaudez D."/>
            <person name="Buee M."/>
            <person name="Brokstein P."/>
            <person name="Canbaeck B."/>
            <person name="Cohen D."/>
            <person name="Courty P.E."/>
            <person name="Coutinho P.M."/>
            <person name="Delaruelle C."/>
            <person name="Detter J.C."/>
            <person name="Deveau A."/>
            <person name="DiFazio S."/>
            <person name="Duplessis S."/>
            <person name="Fraissinet-Tachet L."/>
            <person name="Lucic E."/>
            <person name="Frey-Klett P."/>
            <person name="Fourrey C."/>
            <person name="Feussner I."/>
            <person name="Gay G."/>
            <person name="Grimwood J."/>
            <person name="Hoegger P.J."/>
            <person name="Jain P."/>
            <person name="Kilaru S."/>
            <person name="Labbe J."/>
            <person name="Lin Y.C."/>
            <person name="Legue V."/>
            <person name="Le Tacon F."/>
            <person name="Marmeisse R."/>
            <person name="Melayah D."/>
            <person name="Montanini B."/>
            <person name="Muratet M."/>
            <person name="Nehls U."/>
            <person name="Niculita-Hirzel H."/>
            <person name="Oudot-Le Secq M.P."/>
            <person name="Peter M."/>
            <person name="Quesneville H."/>
            <person name="Rajashekar B."/>
            <person name="Reich M."/>
            <person name="Rouhier N."/>
            <person name="Schmutz J."/>
            <person name="Yin T."/>
            <person name="Chalot M."/>
            <person name="Henrissat B."/>
            <person name="Kuees U."/>
            <person name="Lucas S."/>
            <person name="Van de Peer Y."/>
            <person name="Podila G.K."/>
            <person name="Polle A."/>
            <person name="Pukkila P.J."/>
            <person name="Richardson P.M."/>
            <person name="Rouze P."/>
            <person name="Sanders I.R."/>
            <person name="Stajich J.E."/>
            <person name="Tunlid A."/>
            <person name="Tuskan G."/>
            <person name="Grigoriev I.V."/>
        </authorList>
    </citation>
    <scope>NUCLEOTIDE SEQUENCE [LARGE SCALE GENOMIC DNA]</scope>
    <source>
        <strain evidence="2">S238N-H82 / ATCC MYA-4686</strain>
    </source>
</reference>
<dbReference type="InParanoid" id="B0DPT6"/>
<proteinExistence type="predicted"/>
<evidence type="ECO:0000313" key="2">
    <source>
        <dbReference type="Proteomes" id="UP000001194"/>
    </source>
</evidence>
<accession>B0DPT6</accession>
<gene>
    <name evidence="1" type="ORF">LACBIDRAFT_307282</name>
</gene>
<dbReference type="RefSeq" id="XP_001885967.1">
    <property type="nucleotide sequence ID" value="XM_001885932.1"/>
</dbReference>
<organism evidence="2">
    <name type="scientific">Laccaria bicolor (strain S238N-H82 / ATCC MYA-4686)</name>
    <name type="common">Bicoloured deceiver</name>
    <name type="synonym">Laccaria laccata var. bicolor</name>
    <dbReference type="NCBI Taxonomy" id="486041"/>
    <lineage>
        <taxon>Eukaryota</taxon>
        <taxon>Fungi</taxon>
        <taxon>Dikarya</taxon>
        <taxon>Basidiomycota</taxon>
        <taxon>Agaricomycotina</taxon>
        <taxon>Agaricomycetes</taxon>
        <taxon>Agaricomycetidae</taxon>
        <taxon>Agaricales</taxon>
        <taxon>Agaricineae</taxon>
        <taxon>Hydnangiaceae</taxon>
        <taxon>Laccaria</taxon>
    </lineage>
</organism>
<evidence type="ECO:0000313" key="1">
    <source>
        <dbReference type="EMBL" id="EDR03511.1"/>
    </source>
</evidence>
<protein>
    <submittedName>
        <fullName evidence="1">Predicted protein</fullName>
    </submittedName>
</protein>
<sequence>MSYVGITYTNPVPYIRWLGLVFKSPVWSGFLMPQGFNHNHNWSAFSPEVKRLNQTTKRLQIAVFCSL</sequence>
<keyword evidence="2" id="KW-1185">Reference proteome</keyword>
<dbReference type="Proteomes" id="UP000001194">
    <property type="component" value="Unassembled WGS sequence"/>
</dbReference>